<evidence type="ECO:0000313" key="10">
    <source>
        <dbReference type="Proteomes" id="UP001583172"/>
    </source>
</evidence>
<gene>
    <name evidence="9" type="ORF">VTJ49DRAFT_7555</name>
</gene>
<accession>A0ABR3VHT2</accession>
<keyword evidence="4 7" id="KW-0472">Membrane</keyword>
<feature type="transmembrane region" description="Helical" evidence="7">
    <location>
        <begin position="12"/>
        <end position="33"/>
    </location>
</feature>
<reference evidence="9 10" key="1">
    <citation type="journal article" date="2024" name="Commun. Biol.">
        <title>Comparative genomic analysis of thermophilic fungi reveals convergent evolutionary adaptations and gene losses.</title>
        <authorList>
            <person name="Steindorff A.S."/>
            <person name="Aguilar-Pontes M.V."/>
            <person name="Robinson A.J."/>
            <person name="Andreopoulos B."/>
            <person name="LaButti K."/>
            <person name="Kuo A."/>
            <person name="Mondo S."/>
            <person name="Riley R."/>
            <person name="Otillar R."/>
            <person name="Haridas S."/>
            <person name="Lipzen A."/>
            <person name="Grimwood J."/>
            <person name="Schmutz J."/>
            <person name="Clum A."/>
            <person name="Reid I.D."/>
            <person name="Moisan M.C."/>
            <person name="Butler G."/>
            <person name="Nguyen T.T.M."/>
            <person name="Dewar K."/>
            <person name="Conant G."/>
            <person name="Drula E."/>
            <person name="Henrissat B."/>
            <person name="Hansel C."/>
            <person name="Singer S."/>
            <person name="Hutchinson M.I."/>
            <person name="de Vries R.P."/>
            <person name="Natvig D.O."/>
            <person name="Powell A.J."/>
            <person name="Tsang A."/>
            <person name="Grigoriev I.V."/>
        </authorList>
    </citation>
    <scope>NUCLEOTIDE SEQUENCE [LARGE SCALE GENOMIC DNA]</scope>
    <source>
        <strain evidence="9 10">CBS 620.91</strain>
    </source>
</reference>
<feature type="domain" description="Rhodopsin" evidence="8">
    <location>
        <begin position="36"/>
        <end position="130"/>
    </location>
</feature>
<dbReference type="PANTHER" id="PTHR33048:SF146">
    <property type="entry name" value="INTEGRAL MEMBRANE PROTEIN"/>
    <property type="match status" value="1"/>
</dbReference>
<feature type="transmembrane region" description="Helical" evidence="7">
    <location>
        <begin position="169"/>
        <end position="191"/>
    </location>
</feature>
<keyword evidence="10" id="KW-1185">Reference proteome</keyword>
<keyword evidence="2 7" id="KW-0812">Transmembrane</keyword>
<comment type="caution">
    <text evidence="9">The sequence shown here is derived from an EMBL/GenBank/DDBJ whole genome shotgun (WGS) entry which is preliminary data.</text>
</comment>
<feature type="transmembrane region" description="Helical" evidence="7">
    <location>
        <begin position="53"/>
        <end position="71"/>
    </location>
</feature>
<feature type="region of interest" description="Disordered" evidence="6">
    <location>
        <begin position="204"/>
        <end position="227"/>
    </location>
</feature>
<feature type="transmembrane region" description="Helical" evidence="7">
    <location>
        <begin position="242"/>
        <end position="261"/>
    </location>
</feature>
<evidence type="ECO:0000259" key="8">
    <source>
        <dbReference type="Pfam" id="PF20684"/>
    </source>
</evidence>
<feature type="domain" description="Rhodopsin" evidence="8">
    <location>
        <begin position="172"/>
        <end position="297"/>
    </location>
</feature>
<feature type="compositionally biased region" description="Polar residues" evidence="6">
    <location>
        <begin position="396"/>
        <end position="411"/>
    </location>
</feature>
<evidence type="ECO:0000256" key="5">
    <source>
        <dbReference type="ARBA" id="ARBA00038359"/>
    </source>
</evidence>
<evidence type="ECO:0000256" key="6">
    <source>
        <dbReference type="SAM" id="MobiDB-lite"/>
    </source>
</evidence>
<organism evidence="9 10">
    <name type="scientific">Humicola insolens</name>
    <name type="common">Soft-rot fungus</name>
    <dbReference type="NCBI Taxonomy" id="85995"/>
    <lineage>
        <taxon>Eukaryota</taxon>
        <taxon>Fungi</taxon>
        <taxon>Dikarya</taxon>
        <taxon>Ascomycota</taxon>
        <taxon>Pezizomycotina</taxon>
        <taxon>Sordariomycetes</taxon>
        <taxon>Sordariomycetidae</taxon>
        <taxon>Sordariales</taxon>
        <taxon>Chaetomiaceae</taxon>
        <taxon>Mycothermus</taxon>
    </lineage>
</organism>
<keyword evidence="3 7" id="KW-1133">Transmembrane helix</keyword>
<dbReference type="Proteomes" id="UP001583172">
    <property type="component" value="Unassembled WGS sequence"/>
</dbReference>
<evidence type="ECO:0000313" key="9">
    <source>
        <dbReference type="EMBL" id="KAL1841001.1"/>
    </source>
</evidence>
<sequence length="624" mass="67026">MAPTTINNPGEILAIPSALAGIFIPHLICTLIVLTRAYSRLRLLRNWFPDDSLVALAWTGATIVCVMYLHLVHAVPTNSQQQQPSSTPGSGDRGPVVSAIRAYTPLIFYQLGLVLTKLSILAFYHRIFSQVSDDDGESTHQDGTHHQQNPDDDINNQARPQREPTERTLTRITISLLLVLVAIPLFLMTLLQCDPSTDSSTFLFFSPSPSSPSPSSSSPGRGDVEKGEKCLPLRPLLLTSTTLHAAFDMWLVLLAVIPCVARLRGVVSQRRRAALAVGLGLGVLVVVVGVVRGVVLVGMLDGVRPGNGMEGNGFVDWVWKRGDGMELVRRVAGRRDGEGGSAVLSVVGSRVFALLTVLELDVAIVCASAPTLRPVLVRVVGFMGCGGGRRGGRDGQPTTQADSTDAPSSVSHRGCLWRMEGTPAGSKRASVPEMSQQHQFQQLYHVGHVCHVAPGLITVPPVPPPPAALAVAMHRTPTTLSLRSFVSALTSRSRGRADKGPGRAAFGDPMTGPPGRHSKDADQDSVSSGEEKRRRRSSVGCETLYQYIYDQLELEARRQWESGSRHSVATKSYSSGGWGDSQESFVLGMNDPQSPKRLSPVAGLREGNDTGTGMWVTGQGNRGI</sequence>
<dbReference type="PANTHER" id="PTHR33048">
    <property type="entry name" value="PTH11-LIKE INTEGRAL MEMBRANE PROTEIN (AFU_ORTHOLOGUE AFUA_5G11245)"/>
    <property type="match status" value="1"/>
</dbReference>
<feature type="region of interest" description="Disordered" evidence="6">
    <location>
        <begin position="490"/>
        <end position="537"/>
    </location>
</feature>
<evidence type="ECO:0000256" key="7">
    <source>
        <dbReference type="SAM" id="Phobius"/>
    </source>
</evidence>
<dbReference type="InterPro" id="IPR052337">
    <property type="entry name" value="SAT4-like"/>
</dbReference>
<feature type="region of interest" description="Disordered" evidence="6">
    <location>
        <begin position="388"/>
        <end position="415"/>
    </location>
</feature>
<feature type="compositionally biased region" description="Basic and acidic residues" evidence="6">
    <location>
        <begin position="137"/>
        <end position="149"/>
    </location>
</feature>
<feature type="compositionally biased region" description="Low complexity" evidence="6">
    <location>
        <begin position="204"/>
        <end position="219"/>
    </location>
</feature>
<name>A0ABR3VHT2_HUMIN</name>
<feature type="region of interest" description="Disordered" evidence="6">
    <location>
        <begin position="134"/>
        <end position="166"/>
    </location>
</feature>
<dbReference type="InterPro" id="IPR049326">
    <property type="entry name" value="Rhodopsin_dom_fungi"/>
</dbReference>
<feature type="transmembrane region" description="Helical" evidence="7">
    <location>
        <begin position="273"/>
        <end position="300"/>
    </location>
</feature>
<feature type="region of interest" description="Disordered" evidence="6">
    <location>
        <begin position="601"/>
        <end position="624"/>
    </location>
</feature>
<dbReference type="EMBL" id="JAZGSY010000091">
    <property type="protein sequence ID" value="KAL1841001.1"/>
    <property type="molecule type" value="Genomic_DNA"/>
</dbReference>
<comment type="subcellular location">
    <subcellularLocation>
        <location evidence="1">Membrane</location>
        <topology evidence="1">Multi-pass membrane protein</topology>
    </subcellularLocation>
</comment>
<evidence type="ECO:0000256" key="2">
    <source>
        <dbReference type="ARBA" id="ARBA00022692"/>
    </source>
</evidence>
<comment type="similarity">
    <text evidence="5">Belongs to the SAT4 family.</text>
</comment>
<evidence type="ECO:0000256" key="1">
    <source>
        <dbReference type="ARBA" id="ARBA00004141"/>
    </source>
</evidence>
<dbReference type="Pfam" id="PF20684">
    <property type="entry name" value="Fung_rhodopsin"/>
    <property type="match status" value="2"/>
</dbReference>
<protein>
    <recommendedName>
        <fullName evidence="8">Rhodopsin domain-containing protein</fullName>
    </recommendedName>
</protein>
<proteinExistence type="inferred from homology"/>
<evidence type="ECO:0000256" key="3">
    <source>
        <dbReference type="ARBA" id="ARBA00022989"/>
    </source>
</evidence>
<evidence type="ECO:0000256" key="4">
    <source>
        <dbReference type="ARBA" id="ARBA00023136"/>
    </source>
</evidence>